<sequence>MYSGRTKESWTDVKIMRSGGGKIWWTESVVRRDTSWWSTSRDVDRSMLEKYIEIERQIAEEEANNPIQPLELKMDQLARLGQEIEAMEAQLAGLEEQTRKEKSDVDRLETAEGEVLAALVEMADGSLDEQLIKEKEEYVAALNKQEIATQELEAHRKQHEQVSQEVAELEDKAKRLHELYREHDSLLDKLFGGEYGSVAENQLEAELDELEAHRGRIMEANFKWRQAQMMLEYACKQLAVAVQKWQDLPTIPTIDLEIRYSVAAETRNNLVAAGQNIQGAQRYLDNVKFPYCDPSEMQTLGKATEYVFTDMQSNDRHDHAQACYSTTHKRANALLQWFDTVINTTIMKDLNDINEKVKDKTLELRRERVRLIQEKVKELWGMDIELDSTLRTEDFNVEELAKMMVTEGQVVKVEAGDAESERAGTPPLLSRDELAPVPSNTVIFGSMYDHYQAQLSTLAKQHQEEMEQFMKEQQNKTQRMNESLQMKLMARRQRRARKNMEQMQRTALDSSGE</sequence>
<dbReference type="PANTHER" id="PTHR21974">
    <property type="entry name" value="RE15880P"/>
    <property type="match status" value="1"/>
</dbReference>
<feature type="coiled-coil region" evidence="1">
    <location>
        <begin position="70"/>
        <end position="111"/>
    </location>
</feature>
<comment type="caution">
    <text evidence="2">The sequence shown here is derived from an EMBL/GenBank/DDBJ whole genome shotgun (WGS) entry which is preliminary data.</text>
</comment>
<proteinExistence type="predicted"/>
<dbReference type="Proteomes" id="UP001487740">
    <property type="component" value="Unassembled WGS sequence"/>
</dbReference>
<feature type="coiled-coil region" evidence="1">
    <location>
        <begin position="142"/>
        <end position="220"/>
    </location>
</feature>
<organism evidence="2 3">
    <name type="scientific">Scylla paramamosain</name>
    <name type="common">Mud crab</name>
    <dbReference type="NCBI Taxonomy" id="85552"/>
    <lineage>
        <taxon>Eukaryota</taxon>
        <taxon>Metazoa</taxon>
        <taxon>Ecdysozoa</taxon>
        <taxon>Arthropoda</taxon>
        <taxon>Crustacea</taxon>
        <taxon>Multicrustacea</taxon>
        <taxon>Malacostraca</taxon>
        <taxon>Eumalacostraca</taxon>
        <taxon>Eucarida</taxon>
        <taxon>Decapoda</taxon>
        <taxon>Pleocyemata</taxon>
        <taxon>Brachyura</taxon>
        <taxon>Eubrachyura</taxon>
        <taxon>Portunoidea</taxon>
        <taxon>Portunidae</taxon>
        <taxon>Portuninae</taxon>
        <taxon>Scylla</taxon>
    </lineage>
</organism>
<gene>
    <name evidence="2" type="ORF">O3P69_008616</name>
</gene>
<evidence type="ECO:0000313" key="3">
    <source>
        <dbReference type="Proteomes" id="UP001487740"/>
    </source>
</evidence>
<feature type="coiled-coil region" evidence="1">
    <location>
        <begin position="448"/>
        <end position="506"/>
    </location>
</feature>
<feature type="coiled-coil region" evidence="1">
    <location>
        <begin position="347"/>
        <end position="374"/>
    </location>
</feature>
<dbReference type="AlphaFoldDB" id="A0AAW0SMN0"/>
<evidence type="ECO:0000313" key="2">
    <source>
        <dbReference type="EMBL" id="KAK8376020.1"/>
    </source>
</evidence>
<reference evidence="2 3" key="1">
    <citation type="submission" date="2023-03" db="EMBL/GenBank/DDBJ databases">
        <title>High-quality genome of Scylla paramamosain provides insights in environmental adaptation.</title>
        <authorList>
            <person name="Zhang L."/>
        </authorList>
    </citation>
    <scope>NUCLEOTIDE SEQUENCE [LARGE SCALE GENOMIC DNA]</scope>
    <source>
        <strain evidence="2">LZ_2023a</strain>
        <tissue evidence="2">Muscle</tissue>
    </source>
</reference>
<keyword evidence="3" id="KW-1185">Reference proteome</keyword>
<protein>
    <submittedName>
        <fullName evidence="2">Uncharacterized protein</fullName>
    </submittedName>
</protein>
<dbReference type="EMBL" id="JARAKH010000049">
    <property type="protein sequence ID" value="KAK8376020.1"/>
    <property type="molecule type" value="Genomic_DNA"/>
</dbReference>
<evidence type="ECO:0000256" key="1">
    <source>
        <dbReference type="SAM" id="Coils"/>
    </source>
</evidence>
<name>A0AAW0SMN0_SCYPA</name>
<accession>A0AAW0SMN0</accession>
<dbReference type="GO" id="GO:0005929">
    <property type="term" value="C:cilium"/>
    <property type="evidence" value="ECO:0007669"/>
    <property type="project" value="TreeGrafter"/>
</dbReference>
<dbReference type="PANTHER" id="PTHR21974:SF2">
    <property type="entry name" value="RE15880P"/>
    <property type="match status" value="1"/>
</dbReference>
<keyword evidence="1" id="KW-0175">Coiled coil</keyword>